<evidence type="ECO:0000313" key="1">
    <source>
        <dbReference type="EMBL" id="GFD08062.1"/>
    </source>
</evidence>
<accession>A0A699TBX0</accession>
<gene>
    <name evidence="1" type="ORF">Tci_880031</name>
</gene>
<feature type="non-terminal residue" evidence="1">
    <location>
        <position position="1"/>
    </location>
</feature>
<dbReference type="AlphaFoldDB" id="A0A699TBX0"/>
<name>A0A699TBX0_TANCI</name>
<reference evidence="1" key="1">
    <citation type="journal article" date="2019" name="Sci. Rep.">
        <title>Draft genome of Tanacetum cinerariifolium, the natural source of mosquito coil.</title>
        <authorList>
            <person name="Yamashiro T."/>
            <person name="Shiraishi A."/>
            <person name="Satake H."/>
            <person name="Nakayama K."/>
        </authorList>
    </citation>
    <scope>NUCLEOTIDE SEQUENCE</scope>
</reference>
<proteinExistence type="predicted"/>
<comment type="caution">
    <text evidence="1">The sequence shown here is derived from an EMBL/GenBank/DDBJ whole genome shotgun (WGS) entry which is preliminary data.</text>
</comment>
<organism evidence="1">
    <name type="scientific">Tanacetum cinerariifolium</name>
    <name type="common">Dalmatian daisy</name>
    <name type="synonym">Chrysanthemum cinerariifolium</name>
    <dbReference type="NCBI Taxonomy" id="118510"/>
    <lineage>
        <taxon>Eukaryota</taxon>
        <taxon>Viridiplantae</taxon>
        <taxon>Streptophyta</taxon>
        <taxon>Embryophyta</taxon>
        <taxon>Tracheophyta</taxon>
        <taxon>Spermatophyta</taxon>
        <taxon>Magnoliopsida</taxon>
        <taxon>eudicotyledons</taxon>
        <taxon>Gunneridae</taxon>
        <taxon>Pentapetalae</taxon>
        <taxon>asterids</taxon>
        <taxon>campanulids</taxon>
        <taxon>Asterales</taxon>
        <taxon>Asteraceae</taxon>
        <taxon>Asteroideae</taxon>
        <taxon>Anthemideae</taxon>
        <taxon>Anthemidinae</taxon>
        <taxon>Tanacetum</taxon>
    </lineage>
</organism>
<dbReference type="EMBL" id="BKCJ011235672">
    <property type="protein sequence ID" value="GFD08062.1"/>
    <property type="molecule type" value="Genomic_DNA"/>
</dbReference>
<protein>
    <submittedName>
        <fullName evidence="1">Uncharacterized protein</fullName>
    </submittedName>
</protein>
<feature type="non-terminal residue" evidence="1">
    <location>
        <position position="153"/>
    </location>
</feature>
<sequence length="153" mass="16410">RTSNGRLVEEEEVVDKVETQVAFLVTRDSFSSSYVLQPDLFRVLQSDHGSSISLELYTAACDLHEICKSRFPTCIGEGSLSCQLLNQSINMAISPVCPSSESYRGGSGVAGYSSSRGFHQSCRKFTLGIWALPMSSSSDDCACSSGAISSSIC</sequence>